<dbReference type="InterPro" id="IPR007110">
    <property type="entry name" value="Ig-like_dom"/>
</dbReference>
<dbReference type="EMBL" id="MRZV01000048">
    <property type="protein sequence ID" value="PIK60749.1"/>
    <property type="molecule type" value="Genomic_DNA"/>
</dbReference>
<feature type="domain" description="Ig-like" evidence="1">
    <location>
        <begin position="173"/>
        <end position="248"/>
    </location>
</feature>
<evidence type="ECO:0000313" key="2">
    <source>
        <dbReference type="EMBL" id="PIK60749.1"/>
    </source>
</evidence>
<comment type="caution">
    <text evidence="2">The sequence shown here is derived from an EMBL/GenBank/DDBJ whole genome shotgun (WGS) entry which is preliminary data.</text>
</comment>
<evidence type="ECO:0000313" key="3">
    <source>
        <dbReference type="Proteomes" id="UP000230750"/>
    </source>
</evidence>
<reference evidence="2 3" key="1">
    <citation type="journal article" date="2017" name="PLoS Biol.">
        <title>The sea cucumber genome provides insights into morphological evolution and visceral regeneration.</title>
        <authorList>
            <person name="Zhang X."/>
            <person name="Sun L."/>
            <person name="Yuan J."/>
            <person name="Sun Y."/>
            <person name="Gao Y."/>
            <person name="Zhang L."/>
            <person name="Li S."/>
            <person name="Dai H."/>
            <person name="Hamel J.F."/>
            <person name="Liu C."/>
            <person name="Yu Y."/>
            <person name="Liu S."/>
            <person name="Lin W."/>
            <person name="Guo K."/>
            <person name="Jin S."/>
            <person name="Xu P."/>
            <person name="Storey K.B."/>
            <person name="Huan P."/>
            <person name="Zhang T."/>
            <person name="Zhou Y."/>
            <person name="Zhang J."/>
            <person name="Lin C."/>
            <person name="Li X."/>
            <person name="Xing L."/>
            <person name="Huo D."/>
            <person name="Sun M."/>
            <person name="Wang L."/>
            <person name="Mercier A."/>
            <person name="Li F."/>
            <person name="Yang H."/>
            <person name="Xiang J."/>
        </authorList>
    </citation>
    <scope>NUCLEOTIDE SEQUENCE [LARGE SCALE GENOMIC DNA]</scope>
    <source>
        <strain evidence="2">Shaxun</strain>
        <tissue evidence="2">Muscle</tissue>
    </source>
</reference>
<protein>
    <recommendedName>
        <fullName evidence="1">Ig-like domain-containing protein</fullName>
    </recommendedName>
</protein>
<dbReference type="PROSITE" id="PS50835">
    <property type="entry name" value="IG_LIKE"/>
    <property type="match status" value="1"/>
</dbReference>
<gene>
    <name evidence="2" type="ORF">BSL78_02313</name>
</gene>
<evidence type="ECO:0000259" key="1">
    <source>
        <dbReference type="PROSITE" id="PS50835"/>
    </source>
</evidence>
<sequence length="280" mass="31728">MVSLFMSEFEAFIRMCKYVSGLSTLRSCINCCVIKMAIVFQASLVLGLITCNGVCKTVGEAIIKLTEPKQDVCLICPIAKNKPNLTWSCGLDRNNYIYRSGLMISLDDVETKINDCSSVNSSLKILKISININCKEYTCWNGTEEVARFQIKIQSILTITMNRDENQYDRREESMENLTCVILGAIQPFNVTWLMNGSVQDVHLFQNSEKSEANVTSNETFTVNEENVIISCLVNGPYTYGVANISISPSYSKEQRIVRARKTWEKTLQQFFEKLQICSF</sequence>
<organism evidence="2 3">
    <name type="scientific">Stichopus japonicus</name>
    <name type="common">Sea cucumber</name>
    <dbReference type="NCBI Taxonomy" id="307972"/>
    <lineage>
        <taxon>Eukaryota</taxon>
        <taxon>Metazoa</taxon>
        <taxon>Echinodermata</taxon>
        <taxon>Eleutherozoa</taxon>
        <taxon>Echinozoa</taxon>
        <taxon>Holothuroidea</taxon>
        <taxon>Aspidochirotacea</taxon>
        <taxon>Aspidochirotida</taxon>
        <taxon>Stichopodidae</taxon>
        <taxon>Apostichopus</taxon>
    </lineage>
</organism>
<proteinExistence type="predicted"/>
<accession>A0A2G8LKG5</accession>
<name>A0A2G8LKG5_STIJA</name>
<keyword evidence="3" id="KW-1185">Reference proteome</keyword>
<dbReference type="Proteomes" id="UP000230750">
    <property type="component" value="Unassembled WGS sequence"/>
</dbReference>
<dbReference type="AlphaFoldDB" id="A0A2G8LKG5"/>